<dbReference type="Pfam" id="PF02738">
    <property type="entry name" value="MoCoBD_1"/>
    <property type="match status" value="1"/>
</dbReference>
<dbReference type="EMBL" id="JACDQQ010001515">
    <property type="protein sequence ID" value="MBA0086442.1"/>
    <property type="molecule type" value="Genomic_DNA"/>
</dbReference>
<keyword evidence="5" id="KW-1185">Reference proteome</keyword>
<sequence length="418" mass="44567">ILIRASSLVEHKRTADRAAVEQSLSGHLCRCTGYARIIDAIQTAGEVWNNGRSVAGRQPRRHFFFGEPFGRRPTSTPNTGRAAQGVGQSPARYYGLEQALGERPFIDDIEEPAMLYGAPVLSAHPRAKVLSIDTGQAAAMPGVVRIFTASDVPGERGTGLNIPDLPVFVAVGETTCCVGDMFALVVADTKFHARQAAKKVKVVYDVYTPVTDPLAALEPGAPQVHAPGNLHVHPNLLETTAFSRGDVDAALAASTHVIEQTFRTQAVDPAFLEPEACIVWPRPKGVKVLSQSQGSTYDHSQIAKILNVPPEAVDVELASSGGAFGAKEELSIQAQTALAAYLLGRPVKVVLTRAESTQLHPKRHPMILNYTVGADREGHLLAVRARIVGDTGAYAGTGGKCLLRAACHSCGPYRVPNV</sequence>
<dbReference type="InterPro" id="IPR000674">
    <property type="entry name" value="Ald_Oxase/Xan_DH_a/b"/>
</dbReference>
<feature type="region of interest" description="Disordered" evidence="2">
    <location>
        <begin position="67"/>
        <end position="86"/>
    </location>
</feature>
<evidence type="ECO:0000256" key="2">
    <source>
        <dbReference type="SAM" id="MobiDB-lite"/>
    </source>
</evidence>
<dbReference type="Gene3D" id="3.90.1170.50">
    <property type="entry name" value="Aldehyde oxidase/xanthine dehydrogenase, a/b hammerhead"/>
    <property type="match status" value="1"/>
</dbReference>
<feature type="domain" description="Aldehyde oxidase/xanthine dehydrogenase a/b hammerhead" evidence="3">
    <location>
        <begin position="100"/>
        <end position="208"/>
    </location>
</feature>
<evidence type="ECO:0000313" key="4">
    <source>
        <dbReference type="EMBL" id="MBA0086442.1"/>
    </source>
</evidence>
<comment type="caution">
    <text evidence="4">The sequence shown here is derived from an EMBL/GenBank/DDBJ whole genome shotgun (WGS) entry which is preliminary data.</text>
</comment>
<dbReference type="InterPro" id="IPR036884">
    <property type="entry name" value="2Fe-2S-bd_dom_sf"/>
</dbReference>
<name>A0A7V8NSC2_9BACT</name>
<protein>
    <submittedName>
        <fullName evidence="4">Molybdopterin-dependent oxidoreductase</fullName>
    </submittedName>
</protein>
<dbReference type="PANTHER" id="PTHR11908:SF157">
    <property type="entry name" value="XANTHINE DEHYDROGENASE SUBUNIT D-RELATED"/>
    <property type="match status" value="1"/>
</dbReference>
<reference evidence="4" key="1">
    <citation type="submission" date="2020-06" db="EMBL/GenBank/DDBJ databases">
        <title>Legume-microbial interactions unlock mineral nutrients during tropical forest succession.</title>
        <authorList>
            <person name="Epihov D.Z."/>
        </authorList>
    </citation>
    <scope>NUCLEOTIDE SEQUENCE [LARGE SCALE GENOMIC DNA]</scope>
    <source>
        <strain evidence="4">Pan2503</strain>
    </source>
</reference>
<dbReference type="InterPro" id="IPR016208">
    <property type="entry name" value="Ald_Oxase/xanthine_DH-like"/>
</dbReference>
<dbReference type="Gene3D" id="1.10.150.120">
    <property type="entry name" value="[2Fe-2S]-binding domain"/>
    <property type="match status" value="1"/>
</dbReference>
<dbReference type="InterPro" id="IPR008274">
    <property type="entry name" value="AldOxase/xan_DH_MoCoBD1"/>
</dbReference>
<dbReference type="InterPro" id="IPR037165">
    <property type="entry name" value="AldOxase/xan_DH_Mopterin-bd_sf"/>
</dbReference>
<dbReference type="SUPFAM" id="SSF56003">
    <property type="entry name" value="Molybdenum cofactor-binding domain"/>
    <property type="match status" value="1"/>
</dbReference>
<evidence type="ECO:0000256" key="1">
    <source>
        <dbReference type="ARBA" id="ARBA00006849"/>
    </source>
</evidence>
<evidence type="ECO:0000259" key="3">
    <source>
        <dbReference type="SMART" id="SM01008"/>
    </source>
</evidence>
<dbReference type="Pfam" id="PF01799">
    <property type="entry name" value="Fer2_2"/>
    <property type="match status" value="1"/>
</dbReference>
<dbReference type="SUPFAM" id="SSF54665">
    <property type="entry name" value="CO dehydrogenase molybdoprotein N-domain-like"/>
    <property type="match status" value="1"/>
</dbReference>
<dbReference type="SUPFAM" id="SSF47741">
    <property type="entry name" value="CO dehydrogenase ISP C-domain like"/>
    <property type="match status" value="1"/>
</dbReference>
<dbReference type="GO" id="GO:0005506">
    <property type="term" value="F:iron ion binding"/>
    <property type="evidence" value="ECO:0007669"/>
    <property type="project" value="InterPro"/>
</dbReference>
<dbReference type="GO" id="GO:0016491">
    <property type="term" value="F:oxidoreductase activity"/>
    <property type="evidence" value="ECO:0007669"/>
    <property type="project" value="InterPro"/>
</dbReference>
<organism evidence="4 5">
    <name type="scientific">Candidatus Acidiferrum panamense</name>
    <dbReference type="NCBI Taxonomy" id="2741543"/>
    <lineage>
        <taxon>Bacteria</taxon>
        <taxon>Pseudomonadati</taxon>
        <taxon>Acidobacteriota</taxon>
        <taxon>Terriglobia</taxon>
        <taxon>Candidatus Acidiferrales</taxon>
        <taxon>Candidatus Acidiferrum</taxon>
    </lineage>
</organism>
<accession>A0A7V8NSC2</accession>
<comment type="similarity">
    <text evidence="1">Belongs to the xanthine dehydrogenase family.</text>
</comment>
<dbReference type="InterPro" id="IPR036856">
    <property type="entry name" value="Ald_Oxase/Xan_DH_a/b_sf"/>
</dbReference>
<gene>
    <name evidence="4" type="ORF">HRJ53_15790</name>
</gene>
<dbReference type="SMART" id="SM01008">
    <property type="entry name" value="Ald_Xan_dh_C"/>
    <property type="match status" value="1"/>
</dbReference>
<feature type="non-terminal residue" evidence="4">
    <location>
        <position position="418"/>
    </location>
</feature>
<dbReference type="Pfam" id="PF01315">
    <property type="entry name" value="Ald_Xan_dh_C"/>
    <property type="match status" value="1"/>
</dbReference>
<evidence type="ECO:0000313" key="5">
    <source>
        <dbReference type="Proteomes" id="UP000567293"/>
    </source>
</evidence>
<feature type="non-terminal residue" evidence="4">
    <location>
        <position position="1"/>
    </location>
</feature>
<proteinExistence type="inferred from homology"/>
<dbReference type="InterPro" id="IPR002888">
    <property type="entry name" value="2Fe-2S-bd"/>
</dbReference>
<dbReference type="PANTHER" id="PTHR11908">
    <property type="entry name" value="XANTHINE DEHYDROGENASE"/>
    <property type="match status" value="1"/>
</dbReference>
<dbReference type="Proteomes" id="UP000567293">
    <property type="component" value="Unassembled WGS sequence"/>
</dbReference>
<dbReference type="AlphaFoldDB" id="A0A7V8NSC2"/>
<dbReference type="Gene3D" id="3.30.365.10">
    <property type="entry name" value="Aldehyde oxidase/xanthine dehydrogenase, molybdopterin binding domain"/>
    <property type="match status" value="2"/>
</dbReference>